<dbReference type="RefSeq" id="WP_232653088.1">
    <property type="nucleotide sequence ID" value="NZ_JAJSBI010000024.1"/>
</dbReference>
<sequence>MGGSGGAGGGYSGTPLARKIGVRTGHRVALLHAPDPFDIPGLPDGTELTADGPRDADITLAFYRTHAALAADAPGLVTALADHAMLWIAWPRKAAGHVSDIAENDLRDLFLPLGVVDVKVAALGEDWSGLKFVRRRENRRTSRHA</sequence>
<reference evidence="1" key="1">
    <citation type="submission" date="2021-12" db="EMBL/GenBank/DDBJ databases">
        <authorList>
            <person name="Lee J.-H."/>
            <person name="Kim S.-B."/>
        </authorList>
    </citation>
    <scope>NUCLEOTIDE SEQUENCE</scope>
    <source>
        <strain evidence="1">NR30</strain>
    </source>
</reference>
<gene>
    <name evidence="1" type="ORF">LJ657_35840</name>
</gene>
<keyword evidence="2" id="KW-1185">Reference proteome</keyword>
<dbReference type="EMBL" id="JAJSBI010000024">
    <property type="protein sequence ID" value="MCD9878886.1"/>
    <property type="molecule type" value="Genomic_DNA"/>
</dbReference>
<comment type="caution">
    <text evidence="1">The sequence shown here is derived from an EMBL/GenBank/DDBJ whole genome shotgun (WGS) entry which is preliminary data.</text>
</comment>
<proteinExistence type="predicted"/>
<dbReference type="AlphaFoldDB" id="A0A9Q3VWX9"/>
<evidence type="ECO:0000313" key="2">
    <source>
        <dbReference type="Proteomes" id="UP001108029"/>
    </source>
</evidence>
<organism evidence="1 2">
    <name type="scientific">Streptomyces guryensis</name>
    <dbReference type="NCBI Taxonomy" id="2886947"/>
    <lineage>
        <taxon>Bacteria</taxon>
        <taxon>Bacillati</taxon>
        <taxon>Actinomycetota</taxon>
        <taxon>Actinomycetes</taxon>
        <taxon>Kitasatosporales</taxon>
        <taxon>Streptomycetaceae</taxon>
        <taxon>Streptomyces</taxon>
    </lineage>
</organism>
<name>A0A9Q3VWX9_9ACTN</name>
<evidence type="ECO:0000313" key="1">
    <source>
        <dbReference type="EMBL" id="MCD9878886.1"/>
    </source>
</evidence>
<accession>A0A9Q3VWX9</accession>
<dbReference type="Proteomes" id="UP001108029">
    <property type="component" value="Unassembled WGS sequence"/>
</dbReference>
<protein>
    <submittedName>
        <fullName evidence="1">DUF3052 domain-containing protein</fullName>
    </submittedName>
</protein>